<dbReference type="InterPro" id="IPR044669">
    <property type="entry name" value="YneE/VCCN1/2-like"/>
</dbReference>
<dbReference type="AlphaFoldDB" id="A0A0G4EJC8"/>
<protein>
    <recommendedName>
        <fullName evidence="12">Bestrophin homolog</fullName>
    </recommendedName>
</protein>
<keyword evidence="2" id="KW-0813">Transport</keyword>
<feature type="compositionally biased region" description="Basic and acidic residues" evidence="8">
    <location>
        <begin position="395"/>
        <end position="411"/>
    </location>
</feature>
<evidence type="ECO:0000256" key="2">
    <source>
        <dbReference type="ARBA" id="ARBA00022448"/>
    </source>
</evidence>
<keyword evidence="5 9" id="KW-1133">Transmembrane helix</keyword>
<accession>A0A0G4EJC8</accession>
<proteinExistence type="predicted"/>
<evidence type="ECO:0000256" key="5">
    <source>
        <dbReference type="ARBA" id="ARBA00022989"/>
    </source>
</evidence>
<evidence type="ECO:0000256" key="8">
    <source>
        <dbReference type="SAM" id="MobiDB-lite"/>
    </source>
</evidence>
<evidence type="ECO:0000313" key="10">
    <source>
        <dbReference type="EMBL" id="CEL96461.1"/>
    </source>
</evidence>
<evidence type="ECO:0000256" key="6">
    <source>
        <dbReference type="ARBA" id="ARBA00023065"/>
    </source>
</evidence>
<keyword evidence="11" id="KW-1185">Reference proteome</keyword>
<dbReference type="PANTHER" id="PTHR33281">
    <property type="entry name" value="UPF0187 PROTEIN YNEE"/>
    <property type="match status" value="1"/>
</dbReference>
<dbReference type="OrthoDB" id="1368at2759"/>
<feature type="region of interest" description="Disordered" evidence="8">
    <location>
        <begin position="358"/>
        <end position="379"/>
    </location>
</feature>
<evidence type="ECO:0008006" key="12">
    <source>
        <dbReference type="Google" id="ProtNLM"/>
    </source>
</evidence>
<feature type="transmembrane region" description="Helical" evidence="9">
    <location>
        <begin position="75"/>
        <end position="94"/>
    </location>
</feature>
<dbReference type="Pfam" id="PF25539">
    <property type="entry name" value="Bestrophin_2"/>
    <property type="match status" value="1"/>
</dbReference>
<dbReference type="EMBL" id="CDMY01000243">
    <property type="protein sequence ID" value="CEL96461.1"/>
    <property type="molecule type" value="Genomic_DNA"/>
</dbReference>
<feature type="transmembrane region" description="Helical" evidence="9">
    <location>
        <begin position="100"/>
        <end position="121"/>
    </location>
</feature>
<evidence type="ECO:0000256" key="3">
    <source>
        <dbReference type="ARBA" id="ARBA00022475"/>
    </source>
</evidence>
<evidence type="ECO:0000256" key="1">
    <source>
        <dbReference type="ARBA" id="ARBA00004651"/>
    </source>
</evidence>
<dbReference type="GO" id="GO:0005254">
    <property type="term" value="F:chloride channel activity"/>
    <property type="evidence" value="ECO:0007669"/>
    <property type="project" value="InterPro"/>
</dbReference>
<keyword evidence="3" id="KW-1003">Cell membrane</keyword>
<dbReference type="OMA" id="AYVNCLA"/>
<evidence type="ECO:0000313" key="11">
    <source>
        <dbReference type="Proteomes" id="UP000041254"/>
    </source>
</evidence>
<gene>
    <name evidence="10" type="ORF">Vbra_7546</name>
</gene>
<keyword evidence="6" id="KW-0406">Ion transport</keyword>
<dbReference type="PhylomeDB" id="A0A0G4EJC8"/>
<evidence type="ECO:0000256" key="7">
    <source>
        <dbReference type="ARBA" id="ARBA00023136"/>
    </source>
</evidence>
<dbReference type="VEuPathDB" id="CryptoDB:Vbra_7546"/>
<sequence>MGRYPAAGLRAAVRRVGKAVPLLRRHASIRRAAMSPRKLRRYTSKDWHTRRYSSEDWLECLTTVPLSRILKRIRGFLLVTTAWSVFITTLFAVAPKLSLFALSSSLPHSLMSGAMGLLLVFRTNAAYDRYWEGRKLWGKVISTCRELATASLFYLPIPFQYRLANLIRSFPFLMKQHLQGGEVDMAEVSRWITPNDAEALRQVRNPPLLICKLMSGTCHEAMEVSRDTKPTERQLIWLENIIGHLSEALGGCERIMKTPVPLSYSRHTSRFLTLYCLTLPVVLVQSLQWMTIPVVTFMCWGFKAIEEIGHFIEDPFDKASFQLPLKGFCETIQADIEDTMDIPYVPLTNHGMEVNFGRPTAAHPHTHSHHTHPHTPFHMAHMPSTAPFALASRPRGFEEDGERSSGGREQDQNDTMDARGPARSLPPPHLGVGRGMTGRA</sequence>
<keyword evidence="4 9" id="KW-0812">Transmembrane</keyword>
<name>A0A0G4EJC8_VITBC</name>
<feature type="transmembrane region" description="Helical" evidence="9">
    <location>
        <begin position="271"/>
        <end position="290"/>
    </location>
</feature>
<dbReference type="GO" id="GO:0005886">
    <property type="term" value="C:plasma membrane"/>
    <property type="evidence" value="ECO:0007669"/>
    <property type="project" value="UniProtKB-SubCell"/>
</dbReference>
<comment type="subcellular location">
    <subcellularLocation>
        <location evidence="1">Cell membrane</location>
        <topology evidence="1">Multi-pass membrane protein</topology>
    </subcellularLocation>
</comment>
<reference evidence="10 11" key="1">
    <citation type="submission" date="2014-11" db="EMBL/GenBank/DDBJ databases">
        <authorList>
            <person name="Zhu J."/>
            <person name="Qi W."/>
            <person name="Song R."/>
        </authorList>
    </citation>
    <scope>NUCLEOTIDE SEQUENCE [LARGE SCALE GENOMIC DNA]</scope>
</reference>
<dbReference type="InParanoid" id="A0A0G4EJC8"/>
<evidence type="ECO:0000256" key="4">
    <source>
        <dbReference type="ARBA" id="ARBA00022692"/>
    </source>
</evidence>
<feature type="region of interest" description="Disordered" evidence="8">
    <location>
        <begin position="395"/>
        <end position="440"/>
    </location>
</feature>
<evidence type="ECO:0000256" key="9">
    <source>
        <dbReference type="SAM" id="Phobius"/>
    </source>
</evidence>
<feature type="compositionally biased region" description="Basic residues" evidence="8">
    <location>
        <begin position="364"/>
        <end position="375"/>
    </location>
</feature>
<dbReference type="Proteomes" id="UP000041254">
    <property type="component" value="Unassembled WGS sequence"/>
</dbReference>
<organism evidence="10 11">
    <name type="scientific">Vitrella brassicaformis (strain CCMP3155)</name>
    <dbReference type="NCBI Taxonomy" id="1169540"/>
    <lineage>
        <taxon>Eukaryota</taxon>
        <taxon>Sar</taxon>
        <taxon>Alveolata</taxon>
        <taxon>Colpodellida</taxon>
        <taxon>Vitrellaceae</taxon>
        <taxon>Vitrella</taxon>
    </lineage>
</organism>
<dbReference type="PANTHER" id="PTHR33281:SF19">
    <property type="entry name" value="VOLTAGE-DEPENDENT ANION CHANNEL-FORMING PROTEIN YNEE"/>
    <property type="match status" value="1"/>
</dbReference>
<dbReference type="STRING" id="1169540.A0A0G4EJC8"/>
<keyword evidence="7 9" id="KW-0472">Membrane</keyword>